<feature type="region of interest" description="Disordered" evidence="1">
    <location>
        <begin position="1"/>
        <end position="27"/>
    </location>
</feature>
<proteinExistence type="predicted"/>
<evidence type="ECO:0000313" key="2">
    <source>
        <dbReference type="Proteomes" id="UP000095287"/>
    </source>
</evidence>
<keyword evidence="2" id="KW-1185">Reference proteome</keyword>
<sequence length="166" mass="18641">MTTKAEEVTTVDVETEGSHSSEVGEGNDIINDDKYQLKVTTIGGCPGGHLGLENGASVISFCWKLDRILYWFDSDSVNFAKEDKQPRTMNHNWFSDHSDKRCADYLNRSSRQGANYPGSGYYLIDKVNGVEAILNEEDKVKFVRGELLAEQLEKPCKHVCSEETQL</sequence>
<evidence type="ECO:0000313" key="3">
    <source>
        <dbReference type="WBParaSite" id="L893_g8987.t1"/>
    </source>
</evidence>
<accession>A0A1I8ASE2</accession>
<dbReference type="Proteomes" id="UP000095287">
    <property type="component" value="Unplaced"/>
</dbReference>
<organism evidence="2 3">
    <name type="scientific">Steinernema glaseri</name>
    <dbReference type="NCBI Taxonomy" id="37863"/>
    <lineage>
        <taxon>Eukaryota</taxon>
        <taxon>Metazoa</taxon>
        <taxon>Ecdysozoa</taxon>
        <taxon>Nematoda</taxon>
        <taxon>Chromadorea</taxon>
        <taxon>Rhabditida</taxon>
        <taxon>Tylenchina</taxon>
        <taxon>Panagrolaimomorpha</taxon>
        <taxon>Strongyloidoidea</taxon>
        <taxon>Steinernematidae</taxon>
        <taxon>Steinernema</taxon>
    </lineage>
</organism>
<evidence type="ECO:0000256" key="1">
    <source>
        <dbReference type="SAM" id="MobiDB-lite"/>
    </source>
</evidence>
<reference evidence="3" key="1">
    <citation type="submission" date="2016-11" db="UniProtKB">
        <authorList>
            <consortium name="WormBaseParasite"/>
        </authorList>
    </citation>
    <scope>IDENTIFICATION</scope>
</reference>
<protein>
    <submittedName>
        <fullName evidence="3">DUF295 domain-containing protein</fullName>
    </submittedName>
</protein>
<dbReference type="WBParaSite" id="L893_g8987.t1">
    <property type="protein sequence ID" value="L893_g8987.t1"/>
    <property type="gene ID" value="L893_g8987"/>
</dbReference>
<name>A0A1I8ASE2_9BILA</name>
<dbReference type="AlphaFoldDB" id="A0A1I8ASE2"/>